<sequence>MEINQIISSPIFIAFFIGLFSSLHCVSMCGSIIGTLSYSLKPEIRKDKSIMIRFIFSYNFGRIFSYMLAGFIIGLIESVLTFPLGAEHGHRVLQIISALIITGAGFYIAGWFPSFAYIEKTGSYFWKTIEPYGRKLIPVASLKQAFLFGMVWGWIPCGLVYTALALAATSGDITISSLTMLTFGLGTLPAVMGTGMVSSFITRLSGLKTTKQIIGMLLVLVAIFSV</sequence>
<feature type="transmembrane region" description="Helical" evidence="1">
    <location>
        <begin position="12"/>
        <end position="38"/>
    </location>
</feature>
<feature type="transmembrane region" description="Helical" evidence="1">
    <location>
        <begin position="59"/>
        <end position="80"/>
    </location>
</feature>
<dbReference type="PANTHER" id="PTHR42208">
    <property type="entry name" value="HEAVY METAL TRANSPORTER-RELATED"/>
    <property type="match status" value="1"/>
</dbReference>
<evidence type="ECO:0000313" key="3">
    <source>
        <dbReference type="EMBL" id="OQK18513.1"/>
    </source>
</evidence>
<dbReference type="Pfam" id="PF13386">
    <property type="entry name" value="DsbD_2"/>
    <property type="match status" value="1"/>
</dbReference>
<comment type="caution">
    <text evidence="3">The sequence shown here is derived from an EMBL/GenBank/DDBJ whole genome shotgun (WGS) entry which is preliminary data.</text>
</comment>
<gene>
    <name evidence="3" type="ORF">AU255_12075</name>
</gene>
<keyword evidence="1" id="KW-0812">Transmembrane</keyword>
<keyword evidence="1" id="KW-0472">Membrane</keyword>
<name>A0A1V8MB14_9GAMM</name>
<dbReference type="InterPro" id="IPR039447">
    <property type="entry name" value="UreH-like_TM_dom"/>
</dbReference>
<evidence type="ECO:0000259" key="2">
    <source>
        <dbReference type="Pfam" id="PF13386"/>
    </source>
</evidence>
<dbReference type="RefSeq" id="WP_080523115.1">
    <property type="nucleotide sequence ID" value="NZ_LPUF01000001.1"/>
</dbReference>
<reference evidence="3 4" key="1">
    <citation type="submission" date="2015-12" db="EMBL/GenBank/DDBJ databases">
        <authorList>
            <person name="Shamseldin A."/>
            <person name="Moawad H."/>
            <person name="Abd El-Rahim W.M."/>
            <person name="Sadowsky M.J."/>
        </authorList>
    </citation>
    <scope>NUCLEOTIDE SEQUENCE [LARGE SCALE GENOMIC DNA]</scope>
    <source>
        <strain evidence="3 4">WF1</strain>
    </source>
</reference>
<dbReference type="PANTHER" id="PTHR42208:SF1">
    <property type="entry name" value="HEAVY METAL TRANSPORTER"/>
    <property type="match status" value="1"/>
</dbReference>
<dbReference type="AlphaFoldDB" id="A0A1V8MB14"/>
<evidence type="ECO:0000256" key="1">
    <source>
        <dbReference type="SAM" id="Phobius"/>
    </source>
</evidence>
<feature type="domain" description="Urease accessory protein UreH-like transmembrane" evidence="2">
    <location>
        <begin position="13"/>
        <end position="223"/>
    </location>
</feature>
<keyword evidence="1" id="KW-1133">Transmembrane helix</keyword>
<dbReference type="OrthoDB" id="9798690at2"/>
<accession>A0A1V8MB14</accession>
<feature type="transmembrane region" description="Helical" evidence="1">
    <location>
        <begin position="145"/>
        <end position="167"/>
    </location>
</feature>
<feature type="transmembrane region" description="Helical" evidence="1">
    <location>
        <begin position="92"/>
        <end position="118"/>
    </location>
</feature>
<proteinExistence type="predicted"/>
<dbReference type="STRING" id="1420851.AU255_12075"/>
<feature type="transmembrane region" description="Helical" evidence="1">
    <location>
        <begin position="173"/>
        <end position="197"/>
    </location>
</feature>
<organism evidence="3 4">
    <name type="scientific">Methyloprofundus sedimenti</name>
    <dbReference type="NCBI Taxonomy" id="1420851"/>
    <lineage>
        <taxon>Bacteria</taxon>
        <taxon>Pseudomonadati</taxon>
        <taxon>Pseudomonadota</taxon>
        <taxon>Gammaproteobacteria</taxon>
        <taxon>Methylococcales</taxon>
        <taxon>Methylococcaceae</taxon>
        <taxon>Methyloprofundus</taxon>
    </lineage>
</organism>
<dbReference type="Proteomes" id="UP000191980">
    <property type="component" value="Unassembled WGS sequence"/>
</dbReference>
<keyword evidence="4" id="KW-1185">Reference proteome</keyword>
<dbReference type="EMBL" id="LPUF01000001">
    <property type="protein sequence ID" value="OQK18513.1"/>
    <property type="molecule type" value="Genomic_DNA"/>
</dbReference>
<protein>
    <recommendedName>
        <fullName evidence="2">Urease accessory protein UreH-like transmembrane domain-containing protein</fullName>
    </recommendedName>
</protein>
<evidence type="ECO:0000313" key="4">
    <source>
        <dbReference type="Proteomes" id="UP000191980"/>
    </source>
</evidence>